<reference evidence="1" key="1">
    <citation type="submission" date="2020-08" db="EMBL/GenBank/DDBJ databases">
        <title>Multicomponent nature underlies the extraordinary mechanical properties of spider dragline silk.</title>
        <authorList>
            <person name="Kono N."/>
            <person name="Nakamura H."/>
            <person name="Mori M."/>
            <person name="Yoshida Y."/>
            <person name="Ohtoshi R."/>
            <person name="Malay A.D."/>
            <person name="Moran D.A.P."/>
            <person name="Tomita M."/>
            <person name="Numata K."/>
            <person name="Arakawa K."/>
        </authorList>
    </citation>
    <scope>NUCLEOTIDE SEQUENCE</scope>
</reference>
<name>A0A8X6R8V8_TRICX</name>
<evidence type="ECO:0000313" key="1">
    <source>
        <dbReference type="EMBL" id="GFX88012.1"/>
    </source>
</evidence>
<gene>
    <name evidence="1" type="primary">X975_19031</name>
    <name evidence="1" type="ORF">TNCV_5043481</name>
</gene>
<keyword evidence="2" id="KW-1185">Reference proteome</keyword>
<dbReference type="AlphaFoldDB" id="A0A8X6R8V8"/>
<dbReference type="Proteomes" id="UP000887159">
    <property type="component" value="Unassembled WGS sequence"/>
</dbReference>
<organism evidence="1 2">
    <name type="scientific">Trichonephila clavipes</name>
    <name type="common">Golden silk orbweaver</name>
    <name type="synonym">Nephila clavipes</name>
    <dbReference type="NCBI Taxonomy" id="2585209"/>
    <lineage>
        <taxon>Eukaryota</taxon>
        <taxon>Metazoa</taxon>
        <taxon>Ecdysozoa</taxon>
        <taxon>Arthropoda</taxon>
        <taxon>Chelicerata</taxon>
        <taxon>Arachnida</taxon>
        <taxon>Araneae</taxon>
        <taxon>Araneomorphae</taxon>
        <taxon>Entelegynae</taxon>
        <taxon>Araneoidea</taxon>
        <taxon>Nephilidae</taxon>
        <taxon>Trichonephila</taxon>
    </lineage>
</organism>
<proteinExistence type="predicted"/>
<protein>
    <submittedName>
        <fullName evidence="1">Uncharacterized protein</fullName>
    </submittedName>
</protein>
<dbReference type="EMBL" id="BMAU01021043">
    <property type="protein sequence ID" value="GFX88012.1"/>
    <property type="molecule type" value="Genomic_DNA"/>
</dbReference>
<accession>A0A8X6R8V8</accession>
<comment type="caution">
    <text evidence="1">The sequence shown here is derived from an EMBL/GenBank/DDBJ whole genome shotgun (WGS) entry which is preliminary data.</text>
</comment>
<sequence length="136" mass="15406">MGCYPPSIHKRYPTTARCGSFCLLRFRPGPVRSSLDDLVVPSSLRCTISTTCLARTPDRHGEAEDRAPNLTPSNSLVLLCSWITRPRHWSRSFFYASRDVSSPRLKFLARNFSTRLKISVIHSRQSITGYSPDAIY</sequence>
<evidence type="ECO:0000313" key="2">
    <source>
        <dbReference type="Proteomes" id="UP000887159"/>
    </source>
</evidence>